<dbReference type="GO" id="GO:0046983">
    <property type="term" value="F:protein dimerization activity"/>
    <property type="evidence" value="ECO:0007669"/>
    <property type="project" value="InterPro"/>
</dbReference>
<dbReference type="SUPFAM" id="SSF53098">
    <property type="entry name" value="Ribonuclease H-like"/>
    <property type="match status" value="1"/>
</dbReference>
<evidence type="ECO:0000259" key="1">
    <source>
        <dbReference type="Pfam" id="PF05699"/>
    </source>
</evidence>
<feature type="domain" description="HAT C-terminal dimerisation" evidence="1">
    <location>
        <begin position="3"/>
        <end position="81"/>
    </location>
</feature>
<dbReference type="Pfam" id="PF05699">
    <property type="entry name" value="Dimer_Tnp_hAT"/>
    <property type="match status" value="1"/>
</dbReference>
<dbReference type="EMBL" id="VUJU01014171">
    <property type="protein sequence ID" value="KAF0702725.1"/>
    <property type="molecule type" value="Genomic_DNA"/>
</dbReference>
<dbReference type="AlphaFoldDB" id="A0A6G0VQS2"/>
<comment type="caution">
    <text evidence="2">The sequence shown here is derived from an EMBL/GenBank/DDBJ whole genome shotgun (WGS) entry which is preliminary data.</text>
</comment>
<dbReference type="InterPro" id="IPR012337">
    <property type="entry name" value="RNaseH-like_sf"/>
</dbReference>
<organism evidence="2 3">
    <name type="scientific">Aphis craccivora</name>
    <name type="common">Cowpea aphid</name>
    <dbReference type="NCBI Taxonomy" id="307492"/>
    <lineage>
        <taxon>Eukaryota</taxon>
        <taxon>Metazoa</taxon>
        <taxon>Ecdysozoa</taxon>
        <taxon>Arthropoda</taxon>
        <taxon>Hexapoda</taxon>
        <taxon>Insecta</taxon>
        <taxon>Pterygota</taxon>
        <taxon>Neoptera</taxon>
        <taxon>Paraneoptera</taxon>
        <taxon>Hemiptera</taxon>
        <taxon>Sternorrhyncha</taxon>
        <taxon>Aphidomorpha</taxon>
        <taxon>Aphidoidea</taxon>
        <taxon>Aphididae</taxon>
        <taxon>Aphidini</taxon>
        <taxon>Aphis</taxon>
        <taxon>Aphis</taxon>
    </lineage>
</organism>
<dbReference type="InterPro" id="IPR008906">
    <property type="entry name" value="HATC_C_dom"/>
</dbReference>
<evidence type="ECO:0000313" key="2">
    <source>
        <dbReference type="EMBL" id="KAF0702725.1"/>
    </source>
</evidence>
<dbReference type="Proteomes" id="UP000478052">
    <property type="component" value="Unassembled WGS sequence"/>
</dbReference>
<proteinExistence type="predicted"/>
<reference evidence="2 3" key="1">
    <citation type="submission" date="2019-08" db="EMBL/GenBank/DDBJ databases">
        <title>Whole genome of Aphis craccivora.</title>
        <authorList>
            <person name="Voronova N.V."/>
            <person name="Shulinski R.S."/>
            <person name="Bandarenka Y.V."/>
            <person name="Zhorov D.G."/>
            <person name="Warner D."/>
        </authorList>
    </citation>
    <scope>NUCLEOTIDE SEQUENCE [LARGE SCALE GENOMIC DNA]</scope>
    <source>
        <strain evidence="2">180601</strain>
        <tissue evidence="2">Whole Body</tissue>
    </source>
</reference>
<gene>
    <name evidence="2" type="ORF">FWK35_00034728</name>
</gene>
<keyword evidence="3" id="KW-1185">Reference proteome</keyword>
<dbReference type="OrthoDB" id="10064099at2759"/>
<sequence length="84" mass="10207">MMRQYLEMPHLERIKHPLEFWKKYKQTFPELYKINLKYLCVPATSVPSERVFSKTGQITNDRRNRLSPKNLDYIIFLNSNLNLF</sequence>
<dbReference type="PANTHER" id="PTHR47611">
    <property type="entry name" value="HAT DIMERISATION DOMAIN, C-TERMINAL"/>
    <property type="match status" value="1"/>
</dbReference>
<dbReference type="PANTHER" id="PTHR47611:SF3">
    <property type="entry name" value="HAT C-TERMINAL DIMERISATION DOMAIN-CONTAINING PROTEIN"/>
    <property type="match status" value="1"/>
</dbReference>
<accession>A0A6G0VQS2</accession>
<name>A0A6G0VQS2_APHCR</name>
<protein>
    <submittedName>
        <fullName evidence="2">Zinc finger BED domain-containing protein 1-like</fullName>
    </submittedName>
</protein>
<evidence type="ECO:0000313" key="3">
    <source>
        <dbReference type="Proteomes" id="UP000478052"/>
    </source>
</evidence>